<dbReference type="AlphaFoldDB" id="A0A848N5T9"/>
<dbReference type="EMBL" id="JABCJF010000003">
    <property type="protein sequence ID" value="NMR34010.1"/>
    <property type="molecule type" value="Genomic_DNA"/>
</dbReference>
<evidence type="ECO:0000313" key="1">
    <source>
        <dbReference type="EMBL" id="NMR34010.1"/>
    </source>
</evidence>
<organism evidence="1 2">
    <name type="scientific">Chryseobacterium aquaticum</name>
    <dbReference type="NCBI Taxonomy" id="452084"/>
    <lineage>
        <taxon>Bacteria</taxon>
        <taxon>Pseudomonadati</taxon>
        <taxon>Bacteroidota</taxon>
        <taxon>Flavobacteriia</taxon>
        <taxon>Flavobacteriales</taxon>
        <taxon>Weeksellaceae</taxon>
        <taxon>Chryseobacterium group</taxon>
        <taxon>Chryseobacterium</taxon>
    </lineage>
</organism>
<name>A0A848N5T9_9FLAO</name>
<sequence length="73" mass="8577">MNQYIKEEKNVSKRHGKWKEEYSSDEGTLIAVGKYNNGEKVGIWKTTLNNKLFQKDKIKKTLQRPKYTIRTGS</sequence>
<comment type="caution">
    <text evidence="1">The sequence shown here is derived from an EMBL/GenBank/DDBJ whole genome shotgun (WGS) entry which is preliminary data.</text>
</comment>
<dbReference type="Proteomes" id="UP000548067">
    <property type="component" value="Unassembled WGS sequence"/>
</dbReference>
<dbReference type="RefSeq" id="WP_169320917.1">
    <property type="nucleotide sequence ID" value="NZ_JABCJF010000003.1"/>
</dbReference>
<evidence type="ECO:0000313" key="2">
    <source>
        <dbReference type="Proteomes" id="UP000548067"/>
    </source>
</evidence>
<proteinExistence type="predicted"/>
<dbReference type="Gene3D" id="2.20.110.10">
    <property type="entry name" value="Histone H3 K4-specific methyltransferase SET7/9 N-terminal domain"/>
    <property type="match status" value="1"/>
</dbReference>
<gene>
    <name evidence="1" type="ORF">HIO71_07270</name>
</gene>
<protein>
    <submittedName>
        <fullName evidence="1">Uncharacterized protein</fullName>
    </submittedName>
</protein>
<dbReference type="SUPFAM" id="SSF82185">
    <property type="entry name" value="Histone H3 K4-specific methyltransferase SET7/9 N-terminal domain"/>
    <property type="match status" value="1"/>
</dbReference>
<reference evidence="1 2" key="1">
    <citation type="submission" date="2020-04" db="EMBL/GenBank/DDBJ databases">
        <title>Genome analysis and antimicrobial resistance characteristics of Chryseobacterium aquaticum isolated from farmed salmonids.</title>
        <authorList>
            <person name="Saticioglu I.B."/>
            <person name="Duman M."/>
            <person name="Altun S."/>
        </authorList>
    </citation>
    <scope>NUCLEOTIDE SEQUENCE [LARGE SCALE GENOMIC DNA]</scope>
    <source>
        <strain evidence="1 2">C-174</strain>
    </source>
</reference>
<accession>A0A848N5T9</accession>